<dbReference type="GO" id="GO:0046872">
    <property type="term" value="F:metal ion binding"/>
    <property type="evidence" value="ECO:0007669"/>
    <property type="project" value="UniProtKB-KW"/>
</dbReference>
<feature type="domain" description="Neutral/alkaline non-lysosomal ceramidase N-terminal" evidence="6">
    <location>
        <begin position="463"/>
        <end position="512"/>
    </location>
</feature>
<dbReference type="InterPro" id="IPR006823">
    <property type="entry name" value="Ceramidase_alk"/>
</dbReference>
<proteinExistence type="inferred from homology"/>
<dbReference type="EMBL" id="KL251924">
    <property type="protein sequence ID" value="KGB41512.1"/>
    <property type="molecule type" value="Genomic_DNA"/>
</dbReference>
<dbReference type="GO" id="GO:0016020">
    <property type="term" value="C:membrane"/>
    <property type="evidence" value="ECO:0007669"/>
    <property type="project" value="GOC"/>
</dbReference>
<dbReference type="GO" id="GO:0046512">
    <property type="term" value="P:sphingosine biosynthetic process"/>
    <property type="evidence" value="ECO:0007669"/>
    <property type="project" value="TreeGrafter"/>
</dbReference>
<evidence type="ECO:0000256" key="4">
    <source>
        <dbReference type="RuleBase" id="RU366019"/>
    </source>
</evidence>
<feature type="binding site" evidence="3">
    <location>
        <position position="398"/>
    </location>
    <ligand>
        <name>Zn(2+)</name>
        <dbReference type="ChEBI" id="CHEBI:29105"/>
    </ligand>
</feature>
<keyword evidence="5" id="KW-0472">Membrane</keyword>
<comment type="catalytic activity">
    <reaction evidence="4">
        <text>an N-acylsphing-4-enine + H2O = sphing-4-enine + a fatty acid</text>
        <dbReference type="Rhea" id="RHEA:20856"/>
        <dbReference type="ChEBI" id="CHEBI:15377"/>
        <dbReference type="ChEBI" id="CHEBI:28868"/>
        <dbReference type="ChEBI" id="CHEBI:52639"/>
        <dbReference type="ChEBI" id="CHEBI:57756"/>
        <dbReference type="EC" id="3.5.1.23"/>
    </reaction>
</comment>
<dbReference type="Pfam" id="PF04734">
    <property type="entry name" value="Ceramidase_alk"/>
    <property type="match status" value="2"/>
</dbReference>
<comment type="cofactor">
    <cofactor evidence="3">
        <name>Zn(2+)</name>
        <dbReference type="ChEBI" id="CHEBI:29105"/>
    </cofactor>
    <text evidence="3">Binds 1 zinc ion per subunit.</text>
</comment>
<dbReference type="InterPro" id="IPR031329">
    <property type="entry name" value="NEUT/ALK_ceramidase_N"/>
</dbReference>
<dbReference type="GO" id="GO:0042759">
    <property type="term" value="P:long-chain fatty acid biosynthetic process"/>
    <property type="evidence" value="ECO:0007669"/>
    <property type="project" value="TreeGrafter"/>
</dbReference>
<keyword evidence="4" id="KW-0378">Hydrolase</keyword>
<keyword evidence="3" id="KW-0479">Metal-binding</keyword>
<evidence type="ECO:0000259" key="6">
    <source>
        <dbReference type="Pfam" id="PF04734"/>
    </source>
</evidence>
<feature type="binding site" evidence="3">
    <location>
        <position position="483"/>
    </location>
    <ligand>
        <name>Zn(2+)</name>
        <dbReference type="ChEBI" id="CHEBI:29105"/>
    </ligand>
</feature>
<evidence type="ECO:0000256" key="1">
    <source>
        <dbReference type="ARBA" id="ARBA00019235"/>
    </source>
</evidence>
<dbReference type="EC" id="3.5.1.23" evidence="4"/>
<feature type="binding site" evidence="3">
    <location>
        <position position="171"/>
    </location>
    <ligand>
        <name>Zn(2+)</name>
        <dbReference type="ChEBI" id="CHEBI:29105"/>
    </ligand>
</feature>
<feature type="transmembrane region" description="Helical" evidence="5">
    <location>
        <begin position="7"/>
        <end position="30"/>
    </location>
</feature>
<accession>A0A095A3T0</accession>
<gene>
    <name evidence="7" type="ORF">MS3_10036</name>
</gene>
<keyword evidence="5" id="KW-1133">Transmembrane helix</keyword>
<organism evidence="7">
    <name type="scientific">Schistosoma haematobium</name>
    <name type="common">Blood fluke</name>
    <dbReference type="NCBI Taxonomy" id="6185"/>
    <lineage>
        <taxon>Eukaryota</taxon>
        <taxon>Metazoa</taxon>
        <taxon>Spiralia</taxon>
        <taxon>Lophotrochozoa</taxon>
        <taxon>Platyhelminthes</taxon>
        <taxon>Trematoda</taxon>
        <taxon>Digenea</taxon>
        <taxon>Strigeidida</taxon>
        <taxon>Schistosomatoidea</taxon>
        <taxon>Schistosomatidae</taxon>
        <taxon>Schistosoma</taxon>
    </lineage>
</organism>
<evidence type="ECO:0000256" key="5">
    <source>
        <dbReference type="SAM" id="Phobius"/>
    </source>
</evidence>
<evidence type="ECO:0000256" key="3">
    <source>
        <dbReference type="PIRSR" id="PIRSR606823-2"/>
    </source>
</evidence>
<name>A0A095A3T0_SCHHA</name>
<keyword evidence="4" id="KW-0746">Sphingolipid metabolism</keyword>
<dbReference type="GO" id="GO:0046514">
    <property type="term" value="P:ceramide catabolic process"/>
    <property type="evidence" value="ECO:0007669"/>
    <property type="project" value="InterPro"/>
</dbReference>
<protein>
    <recommendedName>
        <fullName evidence="1 4">Neutral ceramidase</fullName>
        <ecNumber evidence="4">3.5.1.23</ecNumber>
    </recommendedName>
</protein>
<feature type="active site" description="Nucleophile" evidence="2">
    <location>
        <position position="222"/>
    </location>
</feature>
<keyword evidence="5" id="KW-0812">Transmembrane</keyword>
<keyword evidence="3" id="KW-0862">Zinc</keyword>
<keyword evidence="4" id="KW-0443">Lipid metabolism</keyword>
<dbReference type="GO" id="GO:0017040">
    <property type="term" value="F:N-acylsphingosine amidohydrolase activity"/>
    <property type="evidence" value="ECO:0007669"/>
    <property type="project" value="UniProtKB-UniRule"/>
</dbReference>
<dbReference type="GO" id="GO:0005576">
    <property type="term" value="C:extracellular region"/>
    <property type="evidence" value="ECO:0007669"/>
    <property type="project" value="TreeGrafter"/>
</dbReference>
<dbReference type="AlphaFoldDB" id="A0A095A3T0"/>
<feature type="domain" description="Neutral/alkaline non-lysosomal ceramidase N-terminal" evidence="6">
    <location>
        <begin position="96"/>
        <end position="453"/>
    </location>
</feature>
<comment type="similarity">
    <text evidence="4">Belongs to the neutral ceramidase family.</text>
</comment>
<evidence type="ECO:0000256" key="2">
    <source>
        <dbReference type="PIRSR" id="PIRSR606823-1"/>
    </source>
</evidence>
<dbReference type="PANTHER" id="PTHR12670">
    <property type="entry name" value="CERAMIDASE"/>
    <property type="match status" value="1"/>
</dbReference>
<dbReference type="STRING" id="6185.A0A095A3T0"/>
<sequence>MVICESFNIYLSFVSIFWSFLFSPHIYGYLIGAGIYDITGPITDINMMGYGNMKQNDNGLHLRLFSRAFIIQENSSSQPIVIVIIDAGMVSQAVKIKSIDLAYSNMKEGKILKAEGDLHNASINRSPAAYLKNPVEEQARYDENIDKNMILLKFVTMYNTPIGMINWFAVHPVSMNSTNTLVSSDNKGLASILFEQKMNHNQMLGKGPFVAAFAQANEGDVSPNTAGPRCIDTGLPCDFVHSSCGGRAQNCIAYGPGSDMFESTKLIAYKQFEKAWLLFNNATTEINGPINFIHQFIDMTNISLNYKNYSGHTCEPAMGFSFAAGTTDGPGDFDFIQGITHGSLFWRIVRNFIKTPSEKLIKCQAPKPMNTPYPWQPSIVETQIVSIGSLLIVALPGEFTTMSGRRIREAVIEAANNASKQNDPSSTTQYEVILSGLSNVYSSYIATPEEYQAANNASKQNDPSSTTQYEVILSGLSNVYSSYIATPEEYQLQRYEGASTIYGPLTLPAYVNQFSFLAEALVKVCFNQFITVIIISHDFFNAFKIYGKNYTIQSTEKFNTFTHKPRC</sequence>
<reference evidence="7" key="1">
    <citation type="journal article" date="2012" name="Nat. Genet.">
        <title>Whole-genome sequence of Schistosoma haematobium.</title>
        <authorList>
            <person name="Young N.D."/>
            <person name="Jex A.R."/>
            <person name="Li B."/>
            <person name="Liu S."/>
            <person name="Yang L."/>
            <person name="Xiong Z."/>
            <person name="Li Y."/>
            <person name="Cantacessi C."/>
            <person name="Hall R.S."/>
            <person name="Xu X."/>
            <person name="Chen F."/>
            <person name="Wu X."/>
            <person name="Zerlotini A."/>
            <person name="Oliveira G."/>
            <person name="Hofmann A."/>
            <person name="Zhang G."/>
            <person name="Fang X."/>
            <person name="Kang Y."/>
            <person name="Campbell B.E."/>
            <person name="Loukas A."/>
            <person name="Ranganathan S."/>
            <person name="Rollinson D."/>
            <person name="Rinaldi G."/>
            <person name="Brindley P.J."/>
            <person name="Yang H."/>
            <person name="Wang J."/>
            <person name="Wang J."/>
            <person name="Gasser R.B."/>
        </authorList>
    </citation>
    <scope>NUCLEOTIDE SEQUENCE [LARGE SCALE GENOMIC DNA]</scope>
</reference>
<dbReference type="PANTHER" id="PTHR12670:SF1">
    <property type="entry name" value="NEUTRAL CERAMIDASE"/>
    <property type="match status" value="1"/>
</dbReference>
<evidence type="ECO:0000313" key="7">
    <source>
        <dbReference type="EMBL" id="KGB41512.1"/>
    </source>
</evidence>